<name>A0A0E0QNN6_ORYRU</name>
<evidence type="ECO:0000313" key="2">
    <source>
        <dbReference type="Proteomes" id="UP000008022"/>
    </source>
</evidence>
<dbReference type="HOGENOM" id="CLU_1392217_0_0_1"/>
<reference evidence="1" key="2">
    <citation type="submission" date="2015-06" db="UniProtKB">
        <authorList>
            <consortium name="EnsemblPlants"/>
        </authorList>
    </citation>
    <scope>IDENTIFICATION</scope>
</reference>
<sequence length="196" mass="21679">MTAEQKPETNERLMVARQNLPDVDIFYMNARHRSRQQNVMPGERSTHLARCNARYAARRDKPCAESIAFECLDGCNPSLLNLTTCLQTVGDVPATSTLQFEKTNTLDELDIPDDGRASDGRGSVAAPVVGWSAPETFGTGRRQLGLGIVRVRRCEWRWCETDLRGDAGEGEPVARRQRWGSVAARNSSAWKASAAT</sequence>
<dbReference type="EnsemblPlants" id="ORUFI09G02790.1">
    <property type="protein sequence ID" value="ORUFI09G02790.1"/>
    <property type="gene ID" value="ORUFI09G02790"/>
</dbReference>
<dbReference type="Proteomes" id="UP000008022">
    <property type="component" value="Unassembled WGS sequence"/>
</dbReference>
<dbReference type="eggNOG" id="ENOG502R4P3">
    <property type="taxonomic scope" value="Eukaryota"/>
</dbReference>
<dbReference type="Gramene" id="ORUFI09G02790.1">
    <property type="protein sequence ID" value="ORUFI09G02790.1"/>
    <property type="gene ID" value="ORUFI09G02790"/>
</dbReference>
<keyword evidence="2" id="KW-1185">Reference proteome</keyword>
<dbReference type="STRING" id="4529.A0A0E0QNN6"/>
<dbReference type="AlphaFoldDB" id="A0A0E0QNN6"/>
<accession>A0A0E0QNN6</accession>
<proteinExistence type="predicted"/>
<organism evidence="1 2">
    <name type="scientific">Oryza rufipogon</name>
    <name type="common">Brownbeard rice</name>
    <name type="synonym">Asian wild rice</name>
    <dbReference type="NCBI Taxonomy" id="4529"/>
    <lineage>
        <taxon>Eukaryota</taxon>
        <taxon>Viridiplantae</taxon>
        <taxon>Streptophyta</taxon>
        <taxon>Embryophyta</taxon>
        <taxon>Tracheophyta</taxon>
        <taxon>Spermatophyta</taxon>
        <taxon>Magnoliopsida</taxon>
        <taxon>Liliopsida</taxon>
        <taxon>Poales</taxon>
        <taxon>Poaceae</taxon>
        <taxon>BOP clade</taxon>
        <taxon>Oryzoideae</taxon>
        <taxon>Oryzeae</taxon>
        <taxon>Oryzinae</taxon>
        <taxon>Oryza</taxon>
    </lineage>
</organism>
<reference evidence="2" key="1">
    <citation type="submission" date="2013-06" db="EMBL/GenBank/DDBJ databases">
        <authorList>
            <person name="Zhao Q."/>
        </authorList>
    </citation>
    <scope>NUCLEOTIDE SEQUENCE</scope>
    <source>
        <strain evidence="2">cv. W1943</strain>
    </source>
</reference>
<evidence type="ECO:0000313" key="1">
    <source>
        <dbReference type="EnsemblPlants" id="ORUFI09G02790.1"/>
    </source>
</evidence>
<protein>
    <submittedName>
        <fullName evidence="1">Uncharacterized protein</fullName>
    </submittedName>
</protein>